<dbReference type="EMBL" id="DS469924">
    <property type="protein sequence ID" value="EDO31233.1"/>
    <property type="molecule type" value="Genomic_DNA"/>
</dbReference>
<dbReference type="eggNOG" id="KOG3627">
    <property type="taxonomic scope" value="Eukaryota"/>
</dbReference>
<dbReference type="PANTHER" id="PTHR24256">
    <property type="entry name" value="TRYPTASE-RELATED"/>
    <property type="match status" value="1"/>
</dbReference>
<protein>
    <recommendedName>
        <fullName evidence="3">Peptidase S1 domain-containing protein</fullName>
    </recommendedName>
</protein>
<evidence type="ECO:0000256" key="2">
    <source>
        <dbReference type="ARBA" id="ARBA00024195"/>
    </source>
</evidence>
<dbReference type="PRINTS" id="PR00722">
    <property type="entry name" value="CHYMOTRYPSIN"/>
</dbReference>
<dbReference type="SUPFAM" id="SSF50494">
    <property type="entry name" value="Trypsin-like serine proteases"/>
    <property type="match status" value="1"/>
</dbReference>
<dbReference type="GO" id="GO:0004252">
    <property type="term" value="F:serine-type endopeptidase activity"/>
    <property type="evidence" value="ECO:0007669"/>
    <property type="project" value="InterPro"/>
</dbReference>
<sequence>RTVRGNKAASGVWPWQIGIFWDRRLPICGGALIGEQWILTTAHCFYSSARKPITYTIVAGDHKTNSRESFKQMVPVAKIYVHSGYKYRTHENDIAVVKLQYKFKLNKYIRPVCLPKASRVDPNPAGNCRFVAAWDRPSEKHRPSFSRRKSRSRVIIHTALVISSGAQCRNSTKIPFNSSLMFCANDGKDYKQTCRGDGGSPFISESYDRKSRGYRWAVNGLVSWDEQCGSADHVSFFTRVGPYVDWIRSVMSETKSRRRRV</sequence>
<dbReference type="PROSITE" id="PS50240">
    <property type="entry name" value="TRYPSIN_DOM"/>
    <property type="match status" value="1"/>
</dbReference>
<feature type="domain" description="Peptidase S1" evidence="3">
    <location>
        <begin position="2"/>
        <end position="252"/>
    </location>
</feature>
<dbReference type="STRING" id="45351.A7SYI8"/>
<evidence type="ECO:0000259" key="3">
    <source>
        <dbReference type="PROSITE" id="PS50240"/>
    </source>
</evidence>
<dbReference type="InterPro" id="IPR001254">
    <property type="entry name" value="Trypsin_dom"/>
</dbReference>
<dbReference type="HOGENOM" id="CLU_006842_0_4_1"/>
<dbReference type="InterPro" id="IPR009003">
    <property type="entry name" value="Peptidase_S1_PA"/>
</dbReference>
<gene>
    <name evidence="4" type="ORF">NEMVEDRAFT_v1g137929</name>
</gene>
<dbReference type="PhylomeDB" id="A7SYI8"/>
<dbReference type="GO" id="GO:0005615">
    <property type="term" value="C:extracellular space"/>
    <property type="evidence" value="ECO:0000318"/>
    <property type="project" value="GO_Central"/>
</dbReference>
<dbReference type="InterPro" id="IPR051487">
    <property type="entry name" value="Ser/Thr_Proteases_Immune/Dev"/>
</dbReference>
<dbReference type="Gene3D" id="2.40.10.10">
    <property type="entry name" value="Trypsin-like serine proteases"/>
    <property type="match status" value="1"/>
</dbReference>
<keyword evidence="1" id="KW-1015">Disulfide bond</keyword>
<dbReference type="InterPro" id="IPR001314">
    <property type="entry name" value="Peptidase_S1A"/>
</dbReference>
<dbReference type="FunFam" id="2.40.10.10:FF:000068">
    <property type="entry name" value="transmembrane protease serine 2"/>
    <property type="match status" value="1"/>
</dbReference>
<dbReference type="Pfam" id="PF00089">
    <property type="entry name" value="Trypsin"/>
    <property type="match status" value="1"/>
</dbReference>
<accession>A7SYI8</accession>
<evidence type="ECO:0000313" key="4">
    <source>
        <dbReference type="EMBL" id="EDO31233.1"/>
    </source>
</evidence>
<dbReference type="GO" id="GO:0006508">
    <property type="term" value="P:proteolysis"/>
    <property type="evidence" value="ECO:0000318"/>
    <property type="project" value="GO_Central"/>
</dbReference>
<proteinExistence type="inferred from homology"/>
<evidence type="ECO:0000313" key="5">
    <source>
        <dbReference type="Proteomes" id="UP000001593"/>
    </source>
</evidence>
<keyword evidence="5" id="KW-1185">Reference proteome</keyword>
<reference evidence="4 5" key="1">
    <citation type="journal article" date="2007" name="Science">
        <title>Sea anemone genome reveals ancestral eumetazoan gene repertoire and genomic organization.</title>
        <authorList>
            <person name="Putnam N.H."/>
            <person name="Srivastava M."/>
            <person name="Hellsten U."/>
            <person name="Dirks B."/>
            <person name="Chapman J."/>
            <person name="Salamov A."/>
            <person name="Terry A."/>
            <person name="Shapiro H."/>
            <person name="Lindquist E."/>
            <person name="Kapitonov V.V."/>
            <person name="Jurka J."/>
            <person name="Genikhovich G."/>
            <person name="Grigoriev I.V."/>
            <person name="Lucas S.M."/>
            <person name="Steele R.E."/>
            <person name="Finnerty J.R."/>
            <person name="Technau U."/>
            <person name="Martindale M.Q."/>
            <person name="Rokhsar D.S."/>
        </authorList>
    </citation>
    <scope>NUCLEOTIDE SEQUENCE [LARGE SCALE GENOMIC DNA]</scope>
    <source>
        <strain evidence="5">CH2 X CH6</strain>
    </source>
</reference>
<dbReference type="Proteomes" id="UP000001593">
    <property type="component" value="Unassembled WGS sequence"/>
</dbReference>
<feature type="non-terminal residue" evidence="4">
    <location>
        <position position="261"/>
    </location>
</feature>
<dbReference type="CDD" id="cd00190">
    <property type="entry name" value="Tryp_SPc"/>
    <property type="match status" value="1"/>
</dbReference>
<evidence type="ECO:0000256" key="1">
    <source>
        <dbReference type="ARBA" id="ARBA00023157"/>
    </source>
</evidence>
<name>A7SYI8_NEMVE</name>
<comment type="similarity">
    <text evidence="2">Belongs to the peptidase S1 family. CLIP subfamily.</text>
</comment>
<dbReference type="InterPro" id="IPR043504">
    <property type="entry name" value="Peptidase_S1_PA_chymotrypsin"/>
</dbReference>
<dbReference type="InParanoid" id="A7SYI8"/>
<dbReference type="OMA" id="LMFCAND"/>
<organism evidence="4 5">
    <name type="scientific">Nematostella vectensis</name>
    <name type="common">Starlet sea anemone</name>
    <dbReference type="NCBI Taxonomy" id="45351"/>
    <lineage>
        <taxon>Eukaryota</taxon>
        <taxon>Metazoa</taxon>
        <taxon>Cnidaria</taxon>
        <taxon>Anthozoa</taxon>
        <taxon>Hexacorallia</taxon>
        <taxon>Actiniaria</taxon>
        <taxon>Edwardsiidae</taxon>
        <taxon>Nematostella</taxon>
    </lineage>
</organism>
<dbReference type="AlphaFoldDB" id="A7SYI8"/>
<dbReference type="SMART" id="SM00020">
    <property type="entry name" value="Tryp_SPc"/>
    <property type="match status" value="1"/>
</dbReference>